<organism evidence="3 4">
    <name type="scientific">Geomonas paludis</name>
    <dbReference type="NCBI Taxonomy" id="2740185"/>
    <lineage>
        <taxon>Bacteria</taxon>
        <taxon>Pseudomonadati</taxon>
        <taxon>Thermodesulfobacteriota</taxon>
        <taxon>Desulfuromonadia</taxon>
        <taxon>Geobacterales</taxon>
        <taxon>Geobacteraceae</taxon>
        <taxon>Geomonas</taxon>
    </lineage>
</organism>
<protein>
    <recommendedName>
        <fullName evidence="2">ABC-three component systems C-terminal domain-containing protein</fullName>
    </recommendedName>
</protein>
<sequence>MPRIIVHELPERILNESSELFICLAQTPPPTKEQIRAGVAAEGLLPFLRTLLLSENGQHSRINDMAPARDAWALILIPEFALSMANWNEIDRMIQQLDRPVIVIGGIGVVQSSALRTWKEEQDEQNTKREFAFPDYIVSGVVLYNAGCCWIHRPGVGTTSIVFLKNYLERTSEAVKIDGLEEGSHLLCIRANDTCIYPLICAEFTSGQENGKPLQRIKRHIESENMAAGRKIIVTGSLFEPLSFHPLWHKALTESVSLHQEVITVIVNNALDPCKPEEKDDRWRCLSGVYRARPDANEQIVQPPSRPLVGDTGLIGVLCRTGSAQAICGKMSWDLRRAGTRFLWRTSHRALADGTGALQDCDTGKLHLDELKRFIRRYSPIIDCDGSHCVRKLECKTREGGHFTSPLPDSCEDTSVANKWKCMKAVSEQIQRHSDPDAKTMMRSVLSGLGAKEPDPDTLSAKELEFLQKGLKVTGALKLRAASKWQPSANGVGQLVDEDKGIQILIWADPLRRSREIQLAIESWTRDPKPARPLLAVVQGSSGLCQEGLVDQRDPAQSLRRGDITSSPLPAGPRAIDAHRPKKVAVLLLPRIEECFHREDLEVAVEQELEERLQELVPVRS</sequence>
<feature type="domain" description="ABC-three component systems C-terminal" evidence="2">
    <location>
        <begin position="423"/>
        <end position="568"/>
    </location>
</feature>
<evidence type="ECO:0000256" key="1">
    <source>
        <dbReference type="SAM" id="MobiDB-lite"/>
    </source>
</evidence>
<keyword evidence="4" id="KW-1185">Reference proteome</keyword>
<dbReference type="Proteomes" id="UP000831485">
    <property type="component" value="Chromosome"/>
</dbReference>
<proteinExistence type="predicted"/>
<evidence type="ECO:0000259" key="2">
    <source>
        <dbReference type="Pfam" id="PF20395"/>
    </source>
</evidence>
<evidence type="ECO:0000313" key="4">
    <source>
        <dbReference type="Proteomes" id="UP000831485"/>
    </source>
</evidence>
<dbReference type="RefSeq" id="WP_248646379.1">
    <property type="nucleotide sequence ID" value="NZ_CP096574.1"/>
</dbReference>
<accession>A0ABY4L9L2</accession>
<evidence type="ECO:0000313" key="3">
    <source>
        <dbReference type="EMBL" id="UPU34670.1"/>
    </source>
</evidence>
<dbReference type="EMBL" id="CP096574">
    <property type="protein sequence ID" value="UPU34670.1"/>
    <property type="molecule type" value="Genomic_DNA"/>
</dbReference>
<gene>
    <name evidence="3" type="ORF">M1B72_14590</name>
</gene>
<name>A0ABY4L9L2_9BACT</name>
<dbReference type="Pfam" id="PF20395">
    <property type="entry name" value="CTD3"/>
    <property type="match status" value="1"/>
</dbReference>
<dbReference type="InterPro" id="IPR046870">
    <property type="entry name" value="ABC-3C_CTD3"/>
</dbReference>
<reference evidence="3" key="1">
    <citation type="submission" date="2022-04" db="EMBL/GenBank/DDBJ databases">
        <authorList>
            <person name="Liu G."/>
        </authorList>
    </citation>
    <scope>NUCLEOTIDE SEQUENCE</scope>
    <source>
        <strain evidence="3">RG22</strain>
    </source>
</reference>
<feature type="region of interest" description="Disordered" evidence="1">
    <location>
        <begin position="554"/>
        <end position="575"/>
    </location>
</feature>